<dbReference type="InterPro" id="IPR018553">
    <property type="entry name" value="E2_Ub-conjug_enz"/>
</dbReference>
<dbReference type="Proteomes" id="UP001230268">
    <property type="component" value="Unassembled WGS sequence"/>
</dbReference>
<sequence>MITKYFPPQSPGEKRADPDINRLGSDSMRNMDARRKLSDLLDSAETQPTASAKKDDEDTKVSEIANMVSTLRLLGTLGARVDVASAITDLFPDLESKEEVQNVVEGETGTGINLLGADGNKDVNVDVTMDDESETMTEYYLTIAKFAPLRLSLKERKLMRLLDSTLHVSEYTDKIDIIHEGNKARKIVREIKEVCAILSGLAIAHNYDEGQRLIKDREYATNAEFFRNVFEIGRRYKILNPDKIRNSYGKLIYFLMDSRKPEIQELINFDCVAPVKTVYSFLATKRRGLEMLQDPKIRIATMEIAPEGKSRSEIQKAIAAKEAAVRSILNKYAVKKSGAFRGLEFSFFSRGFSSTGDNHDEFEMTTEEVETCLYSLGDHSAHLRAFRRPCDMMIAYLKECFDPNDSNPKYNLSISAGNEGSRLSHGHAKQYTYVLQSLTLWREIANDMFALWHYAEADLLDPDNPYRLRDTGQGLNRVQDGQHVVSAMRKILRRVQAQIGAWVGSNVIHLGDHNVPNSFMFIDKYTQIPRILSPIVSCIEKIPELYRSTSAMRTYIDTQFGGPHHLKMLILTDFFRHAFDGSGADNFNDAGSCIDGRLTSTWSWCSKIEKKKYFPVFLLTSFAGFDGRFGE</sequence>
<name>A0AAD8URR9_BABGI</name>
<feature type="domain" description="Non-canonical E2 ubiquitin-conjugating enzyme C-terminal" evidence="2">
    <location>
        <begin position="144"/>
        <end position="336"/>
    </location>
</feature>
<dbReference type="PANTHER" id="PTHR31560">
    <property type="entry name" value="UPF0652 PROTEIN C16A11.03C-RELATED"/>
    <property type="match status" value="1"/>
</dbReference>
<protein>
    <recommendedName>
        <fullName evidence="2">Non-canonical E2 ubiquitin-conjugating enzyme C-terminal domain-containing protein</fullName>
    </recommendedName>
</protein>
<feature type="region of interest" description="Disordered" evidence="1">
    <location>
        <begin position="1"/>
        <end position="58"/>
    </location>
</feature>
<dbReference type="AlphaFoldDB" id="A0AAD8URR9"/>
<dbReference type="PANTHER" id="PTHR31560:SF0">
    <property type="entry name" value="UPF0652 PROTEIN C22H10.08"/>
    <property type="match status" value="1"/>
</dbReference>
<proteinExistence type="predicted"/>
<dbReference type="Pfam" id="PF09418">
    <property type="entry name" value="DUF2009"/>
    <property type="match status" value="2"/>
</dbReference>
<evidence type="ECO:0000313" key="3">
    <source>
        <dbReference type="EMBL" id="KAK1444535.1"/>
    </source>
</evidence>
<dbReference type="InterPro" id="IPR057668">
    <property type="entry name" value="E2_Ub-conjug_enz_C"/>
</dbReference>
<organism evidence="3 4">
    <name type="scientific">Babesia gibsoni</name>
    <dbReference type="NCBI Taxonomy" id="33632"/>
    <lineage>
        <taxon>Eukaryota</taxon>
        <taxon>Sar</taxon>
        <taxon>Alveolata</taxon>
        <taxon>Apicomplexa</taxon>
        <taxon>Aconoidasida</taxon>
        <taxon>Piroplasmida</taxon>
        <taxon>Babesiidae</taxon>
        <taxon>Babesia</taxon>
    </lineage>
</organism>
<dbReference type="EMBL" id="JAVEPI010000001">
    <property type="protein sequence ID" value="KAK1444535.1"/>
    <property type="molecule type" value="Genomic_DNA"/>
</dbReference>
<keyword evidence="4" id="KW-1185">Reference proteome</keyword>
<gene>
    <name evidence="3" type="ORF">BgAZ_104410</name>
</gene>
<evidence type="ECO:0000259" key="2">
    <source>
        <dbReference type="Pfam" id="PF09418"/>
    </source>
</evidence>
<feature type="compositionally biased region" description="Basic and acidic residues" evidence="1">
    <location>
        <begin position="29"/>
        <end position="39"/>
    </location>
</feature>
<comment type="caution">
    <text evidence="3">The sequence shown here is derived from an EMBL/GenBank/DDBJ whole genome shotgun (WGS) entry which is preliminary data.</text>
</comment>
<reference evidence="3" key="1">
    <citation type="submission" date="2023-08" db="EMBL/GenBank/DDBJ databases">
        <title>Draft sequence of the Babesia gibsoni genome.</title>
        <authorList>
            <person name="Yamagishi J.Y."/>
            <person name="Xuan X.X."/>
        </authorList>
    </citation>
    <scope>NUCLEOTIDE SEQUENCE</scope>
    <source>
        <strain evidence="3">Azabu</strain>
    </source>
</reference>
<accession>A0AAD8URR9</accession>
<feature type="domain" description="Non-canonical E2 ubiquitin-conjugating enzyme C-terminal" evidence="2">
    <location>
        <begin position="359"/>
        <end position="627"/>
    </location>
</feature>
<evidence type="ECO:0000256" key="1">
    <source>
        <dbReference type="SAM" id="MobiDB-lite"/>
    </source>
</evidence>
<evidence type="ECO:0000313" key="4">
    <source>
        <dbReference type="Proteomes" id="UP001230268"/>
    </source>
</evidence>